<sequence>MMHLSQQCSLQGSPVCQRCLVVTRRHDGRLHKPNAAVARSQEAAAAPPRAEVAAASRRNLLLAASLLAASPCLSWPVAAEEADGSSRKAFFDISVDRKPLGRIVIEVPSSAPAIGGQRFLDLAQGKEGVGFRKTKFELSEDGFVQDSGLKALSYQASGRTAITGGLDTEALEEELAAQQQQGATAHDGPGLVSFLVKPRIEIRSKDKLVASKGQFITVTETFGEIPNGTSWSITTSAVPELDETHLVVGRVVEGMEVVQAIAALPRVKNNTNSPFFQYGKATGDKRADVAQRAFNKPYSKIRVEECGFL</sequence>
<protein>
    <recommendedName>
        <fullName evidence="1">PPIase cyclophilin-type domain-containing protein</fullName>
    </recommendedName>
</protein>
<feature type="domain" description="PPIase cyclophilin-type" evidence="1">
    <location>
        <begin position="90"/>
        <end position="308"/>
    </location>
</feature>
<evidence type="ECO:0000313" key="3">
    <source>
        <dbReference type="Proteomes" id="UP001055712"/>
    </source>
</evidence>
<dbReference type="OrthoDB" id="252722at2759"/>
<dbReference type="SUPFAM" id="SSF50891">
    <property type="entry name" value="Cyclophilin-like"/>
    <property type="match status" value="1"/>
</dbReference>
<comment type="caution">
    <text evidence="2">The sequence shown here is derived from an EMBL/GenBank/DDBJ whole genome shotgun (WGS) entry which is preliminary data.</text>
</comment>
<dbReference type="Gene3D" id="2.40.100.10">
    <property type="entry name" value="Cyclophilin-like"/>
    <property type="match status" value="1"/>
</dbReference>
<dbReference type="Proteomes" id="UP001055712">
    <property type="component" value="Unassembled WGS sequence"/>
</dbReference>
<dbReference type="PROSITE" id="PS50072">
    <property type="entry name" value="CSA_PPIASE_2"/>
    <property type="match status" value="1"/>
</dbReference>
<dbReference type="InterPro" id="IPR002130">
    <property type="entry name" value="Cyclophilin-type_PPIase_dom"/>
</dbReference>
<dbReference type="Pfam" id="PF00160">
    <property type="entry name" value="Pro_isomerase"/>
    <property type="match status" value="1"/>
</dbReference>
<accession>A0A9D4TLP1</accession>
<dbReference type="AlphaFoldDB" id="A0A9D4TLP1"/>
<reference evidence="2" key="1">
    <citation type="journal article" date="2019" name="Plant J.">
        <title>Chlorella vulgaris genome assembly and annotation reveals the molecular basis for metabolic acclimation to high light conditions.</title>
        <authorList>
            <person name="Cecchin M."/>
            <person name="Marcolungo L."/>
            <person name="Rossato M."/>
            <person name="Girolomoni L."/>
            <person name="Cosentino E."/>
            <person name="Cuine S."/>
            <person name="Li-Beisson Y."/>
            <person name="Delledonne M."/>
            <person name="Ballottari M."/>
        </authorList>
    </citation>
    <scope>NUCLEOTIDE SEQUENCE</scope>
    <source>
        <strain evidence="2">211/11P</strain>
    </source>
</reference>
<keyword evidence="3" id="KW-1185">Reference proteome</keyword>
<name>A0A9D4TLP1_CHLVU</name>
<dbReference type="GO" id="GO:0003755">
    <property type="term" value="F:peptidyl-prolyl cis-trans isomerase activity"/>
    <property type="evidence" value="ECO:0007669"/>
    <property type="project" value="InterPro"/>
</dbReference>
<reference evidence="2" key="2">
    <citation type="submission" date="2020-11" db="EMBL/GenBank/DDBJ databases">
        <authorList>
            <person name="Cecchin M."/>
            <person name="Marcolungo L."/>
            <person name="Rossato M."/>
            <person name="Girolomoni L."/>
            <person name="Cosentino E."/>
            <person name="Cuine S."/>
            <person name="Li-Beisson Y."/>
            <person name="Delledonne M."/>
            <person name="Ballottari M."/>
        </authorList>
    </citation>
    <scope>NUCLEOTIDE SEQUENCE</scope>
    <source>
        <strain evidence="2">211/11P</strain>
        <tissue evidence="2">Whole cell</tissue>
    </source>
</reference>
<proteinExistence type="predicted"/>
<dbReference type="PANTHER" id="PTHR47724:SF1">
    <property type="entry name" value="PEPTIDYL-PROLYL CIS-TRANS ISOMERASE CYP26-2, CHLOROPLASTIC"/>
    <property type="match status" value="1"/>
</dbReference>
<evidence type="ECO:0000313" key="2">
    <source>
        <dbReference type="EMBL" id="KAI3429274.1"/>
    </source>
</evidence>
<dbReference type="PANTHER" id="PTHR47724">
    <property type="entry name" value="PEPTIDYL-PROLYL CIS-TRANS ISOMERASE CYP26-2, CHLOROPLASTIC"/>
    <property type="match status" value="1"/>
</dbReference>
<dbReference type="InterPro" id="IPR044185">
    <property type="entry name" value="CYP26-2-like"/>
</dbReference>
<dbReference type="GO" id="GO:0009507">
    <property type="term" value="C:chloroplast"/>
    <property type="evidence" value="ECO:0007669"/>
    <property type="project" value="TreeGrafter"/>
</dbReference>
<dbReference type="InterPro" id="IPR029000">
    <property type="entry name" value="Cyclophilin-like_dom_sf"/>
</dbReference>
<organism evidence="2 3">
    <name type="scientific">Chlorella vulgaris</name>
    <name type="common">Green alga</name>
    <dbReference type="NCBI Taxonomy" id="3077"/>
    <lineage>
        <taxon>Eukaryota</taxon>
        <taxon>Viridiplantae</taxon>
        <taxon>Chlorophyta</taxon>
        <taxon>core chlorophytes</taxon>
        <taxon>Trebouxiophyceae</taxon>
        <taxon>Chlorellales</taxon>
        <taxon>Chlorellaceae</taxon>
        <taxon>Chlorella clade</taxon>
        <taxon>Chlorella</taxon>
    </lineage>
</organism>
<dbReference type="EMBL" id="SIDB01000008">
    <property type="protein sequence ID" value="KAI3429274.1"/>
    <property type="molecule type" value="Genomic_DNA"/>
</dbReference>
<gene>
    <name evidence="2" type="ORF">D9Q98_005370</name>
</gene>
<evidence type="ECO:0000259" key="1">
    <source>
        <dbReference type="PROSITE" id="PS50072"/>
    </source>
</evidence>